<accession>A0AAV7RLJ4</accession>
<feature type="region of interest" description="Disordered" evidence="1">
    <location>
        <begin position="63"/>
        <end position="82"/>
    </location>
</feature>
<proteinExistence type="predicted"/>
<evidence type="ECO:0000313" key="3">
    <source>
        <dbReference type="Proteomes" id="UP001066276"/>
    </source>
</evidence>
<keyword evidence="3" id="KW-1185">Reference proteome</keyword>
<dbReference type="EMBL" id="JANPWB010000009">
    <property type="protein sequence ID" value="KAJ1153711.1"/>
    <property type="molecule type" value="Genomic_DNA"/>
</dbReference>
<reference evidence="2" key="1">
    <citation type="journal article" date="2022" name="bioRxiv">
        <title>Sequencing and chromosome-scale assembly of the giantPleurodeles waltlgenome.</title>
        <authorList>
            <person name="Brown T."/>
            <person name="Elewa A."/>
            <person name="Iarovenko S."/>
            <person name="Subramanian E."/>
            <person name="Araus A.J."/>
            <person name="Petzold A."/>
            <person name="Susuki M."/>
            <person name="Suzuki K.-i.T."/>
            <person name="Hayashi T."/>
            <person name="Toyoda A."/>
            <person name="Oliveira C."/>
            <person name="Osipova E."/>
            <person name="Leigh N.D."/>
            <person name="Simon A."/>
            <person name="Yun M.H."/>
        </authorList>
    </citation>
    <scope>NUCLEOTIDE SEQUENCE</scope>
    <source>
        <strain evidence="2">20211129_DDA</strain>
        <tissue evidence="2">Liver</tissue>
    </source>
</reference>
<evidence type="ECO:0000313" key="2">
    <source>
        <dbReference type="EMBL" id="KAJ1153711.1"/>
    </source>
</evidence>
<feature type="compositionally biased region" description="Low complexity" evidence="1">
    <location>
        <begin position="13"/>
        <end position="23"/>
    </location>
</feature>
<comment type="caution">
    <text evidence="2">The sequence shown here is derived from an EMBL/GenBank/DDBJ whole genome shotgun (WGS) entry which is preliminary data.</text>
</comment>
<dbReference type="AlphaFoldDB" id="A0AAV7RLJ4"/>
<gene>
    <name evidence="2" type="ORF">NDU88_006469</name>
</gene>
<organism evidence="2 3">
    <name type="scientific">Pleurodeles waltl</name>
    <name type="common">Iberian ribbed newt</name>
    <dbReference type="NCBI Taxonomy" id="8319"/>
    <lineage>
        <taxon>Eukaryota</taxon>
        <taxon>Metazoa</taxon>
        <taxon>Chordata</taxon>
        <taxon>Craniata</taxon>
        <taxon>Vertebrata</taxon>
        <taxon>Euteleostomi</taxon>
        <taxon>Amphibia</taxon>
        <taxon>Batrachia</taxon>
        <taxon>Caudata</taxon>
        <taxon>Salamandroidea</taxon>
        <taxon>Salamandridae</taxon>
        <taxon>Pleurodelinae</taxon>
        <taxon>Pleurodeles</taxon>
    </lineage>
</organism>
<protein>
    <submittedName>
        <fullName evidence="2">Uncharacterized protein</fullName>
    </submittedName>
</protein>
<evidence type="ECO:0000256" key="1">
    <source>
        <dbReference type="SAM" id="MobiDB-lite"/>
    </source>
</evidence>
<name>A0AAV7RLJ4_PLEWA</name>
<dbReference type="Proteomes" id="UP001066276">
    <property type="component" value="Chromosome 5"/>
</dbReference>
<feature type="compositionally biased region" description="Basic and acidic residues" evidence="1">
    <location>
        <begin position="27"/>
        <end position="50"/>
    </location>
</feature>
<sequence>MRQTDYAGNALGSQSVSVSEQQVRTAAPERTEQRAADRAVSEEQSGRADSRLLPLKLIESPATRGMGLEQESRRAGGLLPAAPEPLLPRGLLAISPTAVY</sequence>
<feature type="region of interest" description="Disordered" evidence="1">
    <location>
        <begin position="1"/>
        <end position="51"/>
    </location>
</feature>